<feature type="transmembrane region" description="Helical" evidence="1">
    <location>
        <begin position="113"/>
        <end position="131"/>
    </location>
</feature>
<evidence type="ECO:0000256" key="1">
    <source>
        <dbReference type="SAM" id="Phobius"/>
    </source>
</evidence>
<dbReference type="EMBL" id="RXHU01000013">
    <property type="protein sequence ID" value="RTE11075.1"/>
    <property type="molecule type" value="Genomic_DNA"/>
</dbReference>
<keyword evidence="3" id="KW-0482">Metalloprotease</keyword>
<feature type="transmembrane region" description="Helical" evidence="1">
    <location>
        <begin position="48"/>
        <end position="69"/>
    </location>
</feature>
<evidence type="ECO:0000259" key="2">
    <source>
        <dbReference type="Pfam" id="PF02517"/>
    </source>
</evidence>
<feature type="domain" description="CAAX prenyl protease 2/Lysostaphin resistance protein A-like" evidence="2">
    <location>
        <begin position="118"/>
        <end position="214"/>
    </location>
</feature>
<organism evidence="3 4">
    <name type="scientific">Paenibacillus whitsoniae</name>
    <dbReference type="NCBI Taxonomy" id="2496558"/>
    <lineage>
        <taxon>Bacteria</taxon>
        <taxon>Bacillati</taxon>
        <taxon>Bacillota</taxon>
        <taxon>Bacilli</taxon>
        <taxon>Bacillales</taxon>
        <taxon>Paenibacillaceae</taxon>
        <taxon>Paenibacillus</taxon>
    </lineage>
</organism>
<keyword evidence="1" id="KW-0812">Transmembrane</keyword>
<name>A0A3S0IEB2_9BACL</name>
<keyword evidence="3" id="KW-0645">Protease</keyword>
<feature type="transmembrane region" description="Helical" evidence="1">
    <location>
        <begin position="229"/>
        <end position="249"/>
    </location>
</feature>
<dbReference type="OrthoDB" id="371054at2"/>
<dbReference type="GO" id="GO:0080120">
    <property type="term" value="P:CAAX-box protein maturation"/>
    <property type="evidence" value="ECO:0007669"/>
    <property type="project" value="UniProtKB-ARBA"/>
</dbReference>
<reference evidence="3 4" key="1">
    <citation type="submission" date="2018-12" db="EMBL/GenBank/DDBJ databases">
        <title>Bacillus ochoae sp. nov., Paenibacillus whitsoniae sp. nov., Paenibacillus spiritus sp. nov. Isolated from the Mars Exploration Rover during spacecraft assembly.</title>
        <authorList>
            <person name="Seuylemezian A."/>
            <person name="Vaishampayan P."/>
        </authorList>
    </citation>
    <scope>NUCLEOTIDE SEQUENCE [LARGE SCALE GENOMIC DNA]</scope>
    <source>
        <strain evidence="3 4">MER 54</strain>
    </source>
</reference>
<feature type="transmembrane region" description="Helical" evidence="1">
    <location>
        <begin position="18"/>
        <end position="42"/>
    </location>
</feature>
<evidence type="ECO:0000313" key="4">
    <source>
        <dbReference type="Proteomes" id="UP000276128"/>
    </source>
</evidence>
<dbReference type="PANTHER" id="PTHR36435:SF1">
    <property type="entry name" value="CAAX AMINO TERMINAL PROTEASE FAMILY PROTEIN"/>
    <property type="match status" value="1"/>
</dbReference>
<proteinExistence type="predicted"/>
<dbReference type="AlphaFoldDB" id="A0A3S0IEB2"/>
<evidence type="ECO:0000313" key="3">
    <source>
        <dbReference type="EMBL" id="RTE11075.1"/>
    </source>
</evidence>
<dbReference type="GO" id="GO:0004175">
    <property type="term" value="F:endopeptidase activity"/>
    <property type="evidence" value="ECO:0007669"/>
    <property type="project" value="UniProtKB-ARBA"/>
</dbReference>
<gene>
    <name evidence="3" type="ORF">EJQ19_03860</name>
</gene>
<dbReference type="Proteomes" id="UP000276128">
    <property type="component" value="Unassembled WGS sequence"/>
</dbReference>
<feature type="transmembrane region" description="Helical" evidence="1">
    <location>
        <begin position="151"/>
        <end position="169"/>
    </location>
</feature>
<dbReference type="GO" id="GO:0006508">
    <property type="term" value="P:proteolysis"/>
    <property type="evidence" value="ECO:0007669"/>
    <property type="project" value="UniProtKB-KW"/>
</dbReference>
<accession>A0A3S0IEB2</accession>
<protein>
    <submittedName>
        <fullName evidence="3">CPBP family intramembrane metalloprotease</fullName>
    </submittedName>
</protein>
<dbReference type="InterPro" id="IPR003675">
    <property type="entry name" value="Rce1/LyrA-like_dom"/>
</dbReference>
<feature type="transmembrane region" description="Helical" evidence="1">
    <location>
        <begin position="90"/>
        <end position="107"/>
    </location>
</feature>
<sequence length="261" mass="28309">MDIHMSENINKRLGGRPVLFSIGLGLALTLLVSIAAAAATIADLGDSGIMAAQGAAFLVMAIIITGLMRKNDRTMAAYGFKPFAISDHRSALYYIPLLVIALVQPMMGGVDTGLTIGKVMLIFAFSLVVGYTEESIFRGVIRERLKARGAVFYICFSSLLFGILHIANALAGKDWLAVTLQVVNAFLIGLILALLIELTGHIVPLILFHFVYDALAQVTNPALQDHEVLVVSILNVFYLLYGLYLVVILTRRKKASFPVTV</sequence>
<dbReference type="PANTHER" id="PTHR36435">
    <property type="entry name" value="SLR1288 PROTEIN"/>
    <property type="match status" value="1"/>
</dbReference>
<keyword evidence="1" id="KW-0472">Membrane</keyword>
<dbReference type="InterPro" id="IPR052710">
    <property type="entry name" value="CAAX_protease"/>
</dbReference>
<keyword evidence="4" id="KW-1185">Reference proteome</keyword>
<keyword evidence="3" id="KW-0378">Hydrolase</keyword>
<dbReference type="GO" id="GO:0008237">
    <property type="term" value="F:metallopeptidase activity"/>
    <property type="evidence" value="ECO:0007669"/>
    <property type="project" value="UniProtKB-KW"/>
</dbReference>
<dbReference type="Pfam" id="PF02517">
    <property type="entry name" value="Rce1-like"/>
    <property type="match status" value="1"/>
</dbReference>
<comment type="caution">
    <text evidence="3">The sequence shown here is derived from an EMBL/GenBank/DDBJ whole genome shotgun (WGS) entry which is preliminary data.</text>
</comment>
<keyword evidence="1" id="KW-1133">Transmembrane helix</keyword>